<keyword evidence="1" id="KW-1133">Transmembrane helix</keyword>
<dbReference type="Gene3D" id="2.160.20.80">
    <property type="entry name" value="E3 ubiquitin-protein ligase SopA"/>
    <property type="match status" value="1"/>
</dbReference>
<sequence length="638" mass="70942">MTGVHPTAIPPGDADGSCSYRIEADVWADQYDREPRHGDWDCPRDACEGFDRCVFHLTAPERDEAGVTDDTLQTSLLAALDESGAAPKQLIGANLPELDLSHVLLDAPDNYPVELSHATIDGELAIDDAAIRQPVYFDHCEIGSLRIGASDLRGVLTFDHSEIAGETVLRDQYDRSIYFRDVTFHDEFTVKPVVFHRMARFSDSEFHARASFYADFNDEPHFNRCEFHDDVDFFVDINADSYFDDATFEGRFDLYAAVNGTLRIRNAEFFGPATLYARYRSDAFFNGSTFHDRVGFEKPGSDVGAARFYEYTDFGGVTVEGRADFSTVEFHGSVDFSGCTFDGPVTFDECRFEKRVELTDVHCRTPPTFRNATFTGSPRLSLEAEQPGLVDCTGATMTGGLIETEADDDLRYDFTDGSLGCVDLDTGDERDPLDRYRFYRTDFDGFDFSAHRSELDRNDWHVHELDADGLDTTADLDVEGLEVTYNKARNGANETDEDEAAAEFFLREMKYKKRRHAENALAADAGVVARLRAAGRLVSNATLDLTCGYGEKPWRVFAASAATVLLFALVFAGIGVDAMDEASSLGYLTLSLETFVALVLGTPTIDDPLVNLLTSVEAFLGAFFIGLFVFTLTRSIRR</sequence>
<keyword evidence="1" id="KW-0812">Transmembrane</keyword>
<evidence type="ECO:0000313" key="2">
    <source>
        <dbReference type="EMBL" id="QSG02164.1"/>
    </source>
</evidence>
<protein>
    <submittedName>
        <fullName evidence="2">Ion channel fused to ion transporting domain</fullName>
    </submittedName>
</protein>
<dbReference type="Proteomes" id="UP000663586">
    <property type="component" value="Chromosome"/>
</dbReference>
<accession>A0A897MNK4</accession>
<dbReference type="Pfam" id="PF13576">
    <property type="entry name" value="Pentapeptide_3"/>
    <property type="match status" value="1"/>
</dbReference>
<proteinExistence type="predicted"/>
<dbReference type="GeneID" id="70684329"/>
<dbReference type="KEGG" id="hara:AArcS_0942"/>
<evidence type="ECO:0000313" key="3">
    <source>
        <dbReference type="Proteomes" id="UP000663586"/>
    </source>
</evidence>
<feature type="transmembrane region" description="Helical" evidence="1">
    <location>
        <begin position="585"/>
        <end position="603"/>
    </location>
</feature>
<dbReference type="InterPro" id="IPR001646">
    <property type="entry name" value="5peptide_repeat"/>
</dbReference>
<dbReference type="AlphaFoldDB" id="A0A897MNK4"/>
<evidence type="ECO:0000256" key="1">
    <source>
        <dbReference type="SAM" id="Phobius"/>
    </source>
</evidence>
<dbReference type="RefSeq" id="WP_238479295.1">
    <property type="nucleotide sequence ID" value="NZ_CP064786.1"/>
</dbReference>
<organism evidence="2 3">
    <name type="scientific">Natranaeroarchaeum sulfidigenes</name>
    <dbReference type="NCBI Taxonomy" id="2784880"/>
    <lineage>
        <taxon>Archaea</taxon>
        <taxon>Methanobacteriati</taxon>
        <taxon>Methanobacteriota</taxon>
        <taxon>Stenosarchaea group</taxon>
        <taxon>Halobacteria</taxon>
        <taxon>Halobacteriales</taxon>
        <taxon>Natronoarchaeaceae</taxon>
        <taxon>Natranaeroarchaeum</taxon>
    </lineage>
</organism>
<feature type="transmembrane region" description="Helical" evidence="1">
    <location>
        <begin position="554"/>
        <end position="573"/>
    </location>
</feature>
<keyword evidence="3" id="KW-1185">Reference proteome</keyword>
<reference evidence="2" key="1">
    <citation type="submission" date="2020-11" db="EMBL/GenBank/DDBJ databases">
        <title>Carbohydrate-dependent, anaerobic sulfur respiration: A novel catabolism in halophilic archaea.</title>
        <authorList>
            <person name="Sorokin D.Y."/>
            <person name="Messina E."/>
            <person name="Smedile F."/>
            <person name="La Cono V."/>
            <person name="Hallsworth J.E."/>
            <person name="Yakimov M.M."/>
        </authorList>
    </citation>
    <scope>NUCLEOTIDE SEQUENCE</scope>
    <source>
        <strain evidence="2">AArc-S</strain>
    </source>
</reference>
<feature type="transmembrane region" description="Helical" evidence="1">
    <location>
        <begin position="609"/>
        <end position="632"/>
    </location>
</feature>
<dbReference type="EMBL" id="CP064786">
    <property type="protein sequence ID" value="QSG02164.1"/>
    <property type="molecule type" value="Genomic_DNA"/>
</dbReference>
<keyword evidence="1" id="KW-0472">Membrane</keyword>
<gene>
    <name evidence="2" type="primary">kch</name>
    <name evidence="2" type="ORF">AArcS_0942</name>
</gene>
<name>A0A897MNK4_9EURY</name>